<keyword evidence="3" id="KW-1185">Reference proteome</keyword>
<name>A0AA39Z8R5_9PEZI</name>
<proteinExistence type="predicted"/>
<comment type="caution">
    <text evidence="2">The sequence shown here is derived from an EMBL/GenBank/DDBJ whole genome shotgun (WGS) entry which is preliminary data.</text>
</comment>
<accession>A0AA39Z8R5</accession>
<protein>
    <submittedName>
        <fullName evidence="2">Uncharacterized protein</fullName>
    </submittedName>
</protein>
<dbReference type="Proteomes" id="UP001174997">
    <property type="component" value="Unassembled WGS sequence"/>
</dbReference>
<evidence type="ECO:0000313" key="3">
    <source>
        <dbReference type="Proteomes" id="UP001174997"/>
    </source>
</evidence>
<evidence type="ECO:0000313" key="2">
    <source>
        <dbReference type="EMBL" id="KAK0666266.1"/>
    </source>
</evidence>
<organism evidence="2 3">
    <name type="scientific">Cercophora samala</name>
    <dbReference type="NCBI Taxonomy" id="330535"/>
    <lineage>
        <taxon>Eukaryota</taxon>
        <taxon>Fungi</taxon>
        <taxon>Dikarya</taxon>
        <taxon>Ascomycota</taxon>
        <taxon>Pezizomycotina</taxon>
        <taxon>Sordariomycetes</taxon>
        <taxon>Sordariomycetidae</taxon>
        <taxon>Sordariales</taxon>
        <taxon>Lasiosphaeriaceae</taxon>
        <taxon>Cercophora</taxon>
    </lineage>
</organism>
<dbReference type="EMBL" id="JAULSY010000091">
    <property type="protein sequence ID" value="KAK0666266.1"/>
    <property type="molecule type" value="Genomic_DNA"/>
</dbReference>
<gene>
    <name evidence="2" type="ORF">QBC41DRAFT_358211</name>
</gene>
<dbReference type="AlphaFoldDB" id="A0AA39Z8R5"/>
<evidence type="ECO:0000256" key="1">
    <source>
        <dbReference type="SAM" id="MobiDB-lite"/>
    </source>
</evidence>
<sequence>MSVRPYTFVSTTQQVEVGLLSNGSRRMTAQHGNCGSAGINRKFSPSKLARTRRTYSMLLLSSVNGYIPRPAVSHCVPSTGSHRYFALTTPTPLLTSSPPDEKRHGQVVGARKPMRERQKVRLQPSSLLHHGCLLWWYIDSPASQHARLLKCQREARQRKRFAN</sequence>
<feature type="region of interest" description="Disordered" evidence="1">
    <location>
        <begin position="90"/>
        <end position="118"/>
    </location>
</feature>
<reference evidence="2" key="1">
    <citation type="submission" date="2023-06" db="EMBL/GenBank/DDBJ databases">
        <title>Genome-scale phylogeny and comparative genomics of the fungal order Sordariales.</title>
        <authorList>
            <consortium name="Lawrence Berkeley National Laboratory"/>
            <person name="Hensen N."/>
            <person name="Bonometti L."/>
            <person name="Westerberg I."/>
            <person name="Brannstrom I.O."/>
            <person name="Guillou S."/>
            <person name="Cros-Aarteil S."/>
            <person name="Calhoun S."/>
            <person name="Haridas S."/>
            <person name="Kuo A."/>
            <person name="Mondo S."/>
            <person name="Pangilinan J."/>
            <person name="Riley R."/>
            <person name="Labutti K."/>
            <person name="Andreopoulos B."/>
            <person name="Lipzen A."/>
            <person name="Chen C."/>
            <person name="Yanf M."/>
            <person name="Daum C."/>
            <person name="Ng V."/>
            <person name="Clum A."/>
            <person name="Steindorff A."/>
            <person name="Ohm R."/>
            <person name="Martin F."/>
            <person name="Silar P."/>
            <person name="Natvig D."/>
            <person name="Lalanne C."/>
            <person name="Gautier V."/>
            <person name="Ament-Velasquez S.L."/>
            <person name="Kruys A."/>
            <person name="Hutchinson M.I."/>
            <person name="Powell A.J."/>
            <person name="Barry K."/>
            <person name="Miller A.N."/>
            <person name="Grigoriev I.V."/>
            <person name="Debuchy R."/>
            <person name="Gladieux P."/>
            <person name="Thoren M.H."/>
            <person name="Johannesson H."/>
        </authorList>
    </citation>
    <scope>NUCLEOTIDE SEQUENCE</scope>
    <source>
        <strain evidence="2">CBS 307.81</strain>
    </source>
</reference>